<gene>
    <name evidence="2" type="ORF">AB8S09_14350</name>
</gene>
<keyword evidence="3" id="KW-1185">Reference proteome</keyword>
<dbReference type="RefSeq" id="WP_369869374.1">
    <property type="nucleotide sequence ID" value="NZ_JBGFFE010000029.1"/>
</dbReference>
<dbReference type="Proteomes" id="UP001565220">
    <property type="component" value="Unassembled WGS sequence"/>
</dbReference>
<feature type="transmembrane region" description="Helical" evidence="1">
    <location>
        <begin position="118"/>
        <end position="140"/>
    </location>
</feature>
<reference evidence="2 3" key="1">
    <citation type="submission" date="2024-08" db="EMBL/GenBank/DDBJ databases">
        <title>Clostridium lapicellarii sp. nov., and Clostridium renhuaiense sp. nov., two species isolated from the mud in a fermentation cellar used for producing sauce-flavour Chinese liquors.</title>
        <authorList>
            <person name="Yang F."/>
            <person name="Wang H."/>
            <person name="Chen L.Q."/>
            <person name="Zhou N."/>
            <person name="Lu J.J."/>
            <person name="Pu X.X."/>
            <person name="Wan B."/>
            <person name="Wang L."/>
            <person name="Liu S.J."/>
        </authorList>
    </citation>
    <scope>NUCLEOTIDE SEQUENCE [LARGE SCALE GENOMIC DNA]</scope>
    <source>
        <strain evidence="2 3">MT-113</strain>
    </source>
</reference>
<comment type="caution">
    <text evidence="2">The sequence shown here is derived from an EMBL/GenBank/DDBJ whole genome shotgun (WGS) entry which is preliminary data.</text>
</comment>
<keyword evidence="1" id="KW-0472">Membrane</keyword>
<feature type="transmembrane region" description="Helical" evidence="1">
    <location>
        <begin position="146"/>
        <end position="164"/>
    </location>
</feature>
<evidence type="ECO:0000256" key="1">
    <source>
        <dbReference type="SAM" id="Phobius"/>
    </source>
</evidence>
<dbReference type="Pfam" id="PF11667">
    <property type="entry name" value="DUF3267"/>
    <property type="match status" value="1"/>
</dbReference>
<feature type="transmembrane region" description="Helical" evidence="1">
    <location>
        <begin position="58"/>
        <end position="81"/>
    </location>
</feature>
<name>A0ABV4E0Y3_9CLOT</name>
<evidence type="ECO:0000313" key="3">
    <source>
        <dbReference type="Proteomes" id="UP001565220"/>
    </source>
</evidence>
<evidence type="ECO:0000313" key="2">
    <source>
        <dbReference type="EMBL" id="MEY8764801.1"/>
    </source>
</evidence>
<protein>
    <submittedName>
        <fullName evidence="2">DUF3267 domain-containing protein</fullName>
    </submittedName>
</protein>
<sequence length="195" mass="22293">MKLSWKGKFKSENLLKSDIPKNAAYFYDIKFIWESYIAIVPILLLGVFLLFIKSKFITHGLIFTYLGRTLGIILGFSSIIIHEFLHAIAYPSEAEVEMFYSYAGLGVMSTYPVPKWRYIFIGFFPSFVLGVIPFILWLFIPLTHPTLNTIVFIFAWCSLGMSTADYDTIFHALKEVPEGAVIQGDGTDAYWYIPN</sequence>
<dbReference type="InterPro" id="IPR021683">
    <property type="entry name" value="DUF3267"/>
</dbReference>
<dbReference type="EMBL" id="JBGFFE010000029">
    <property type="protein sequence ID" value="MEY8764801.1"/>
    <property type="molecule type" value="Genomic_DNA"/>
</dbReference>
<accession>A0ABV4E0Y3</accession>
<organism evidence="2 3">
    <name type="scientific">Clostridium lapidicellarium</name>
    <dbReference type="NCBI Taxonomy" id="3240931"/>
    <lineage>
        <taxon>Bacteria</taxon>
        <taxon>Bacillati</taxon>
        <taxon>Bacillota</taxon>
        <taxon>Clostridia</taxon>
        <taxon>Eubacteriales</taxon>
        <taxon>Clostridiaceae</taxon>
        <taxon>Clostridium</taxon>
    </lineage>
</organism>
<proteinExistence type="predicted"/>
<feature type="transmembrane region" description="Helical" evidence="1">
    <location>
        <begin position="31"/>
        <end position="52"/>
    </location>
</feature>
<keyword evidence="1" id="KW-0812">Transmembrane</keyword>
<keyword evidence="1" id="KW-1133">Transmembrane helix</keyword>